<dbReference type="GO" id="GO:0005886">
    <property type="term" value="C:plasma membrane"/>
    <property type="evidence" value="ECO:0007669"/>
    <property type="project" value="UniProtKB-SubCell"/>
</dbReference>
<accession>A0AAD6BIB7</accession>
<evidence type="ECO:0000256" key="11">
    <source>
        <dbReference type="SAM" id="MobiDB-lite"/>
    </source>
</evidence>
<evidence type="ECO:0000256" key="9">
    <source>
        <dbReference type="ARBA" id="ARBA00023207"/>
    </source>
</evidence>
<evidence type="ECO:0000256" key="7">
    <source>
        <dbReference type="ARBA" id="ARBA00023136"/>
    </source>
</evidence>
<keyword evidence="8" id="KW-0325">Glycoprotein</keyword>
<dbReference type="AlphaFoldDB" id="A0AAD6BIB7"/>
<dbReference type="InterPro" id="IPR001863">
    <property type="entry name" value="Glypican"/>
</dbReference>
<dbReference type="Proteomes" id="UP001219934">
    <property type="component" value="Unassembled WGS sequence"/>
</dbReference>
<evidence type="ECO:0000256" key="1">
    <source>
        <dbReference type="ARBA" id="ARBA00004609"/>
    </source>
</evidence>
<organism evidence="13 14">
    <name type="scientific">Pogonophryne albipinna</name>
    <dbReference type="NCBI Taxonomy" id="1090488"/>
    <lineage>
        <taxon>Eukaryota</taxon>
        <taxon>Metazoa</taxon>
        <taxon>Chordata</taxon>
        <taxon>Craniata</taxon>
        <taxon>Vertebrata</taxon>
        <taxon>Euteleostomi</taxon>
        <taxon>Actinopterygii</taxon>
        <taxon>Neopterygii</taxon>
        <taxon>Teleostei</taxon>
        <taxon>Neoteleostei</taxon>
        <taxon>Acanthomorphata</taxon>
        <taxon>Eupercaria</taxon>
        <taxon>Perciformes</taxon>
        <taxon>Notothenioidei</taxon>
        <taxon>Pogonophryne</taxon>
    </lineage>
</organism>
<comment type="subcellular location">
    <subcellularLocation>
        <location evidence="1">Cell membrane</location>
        <topology evidence="1">Lipid-anchor</topology>
        <topology evidence="1">GPI-anchor</topology>
    </subcellularLocation>
</comment>
<keyword evidence="4" id="KW-0336">GPI-anchor</keyword>
<keyword evidence="7" id="KW-0472">Membrane</keyword>
<evidence type="ECO:0000256" key="4">
    <source>
        <dbReference type="ARBA" id="ARBA00022622"/>
    </source>
</evidence>
<evidence type="ECO:0000256" key="12">
    <source>
        <dbReference type="SAM" id="SignalP"/>
    </source>
</evidence>
<evidence type="ECO:0000313" key="14">
    <source>
        <dbReference type="Proteomes" id="UP001219934"/>
    </source>
</evidence>
<feature type="non-terminal residue" evidence="13">
    <location>
        <position position="1"/>
    </location>
</feature>
<dbReference type="EMBL" id="JAPTMU010000003">
    <property type="protein sequence ID" value="KAJ4945624.1"/>
    <property type="molecule type" value="Genomic_DNA"/>
</dbReference>
<protein>
    <submittedName>
        <fullName evidence="13">Uncharacterized protein</fullName>
    </submittedName>
</protein>
<reference evidence="13" key="1">
    <citation type="submission" date="2022-11" db="EMBL/GenBank/DDBJ databases">
        <title>Chromosome-level genome of Pogonophryne albipinna.</title>
        <authorList>
            <person name="Jo E."/>
        </authorList>
    </citation>
    <scope>NUCLEOTIDE SEQUENCE</scope>
    <source>
        <strain evidence="13">SGF0006</strain>
        <tissue evidence="13">Muscle</tissue>
    </source>
</reference>
<feature type="chain" id="PRO_5042269567" evidence="12">
    <location>
        <begin position="20"/>
        <end position="287"/>
    </location>
</feature>
<evidence type="ECO:0000256" key="8">
    <source>
        <dbReference type="ARBA" id="ARBA00023180"/>
    </source>
</evidence>
<evidence type="ECO:0000256" key="5">
    <source>
        <dbReference type="ARBA" id="ARBA00022729"/>
    </source>
</evidence>
<feature type="region of interest" description="Disordered" evidence="11">
    <location>
        <begin position="81"/>
        <end position="115"/>
    </location>
</feature>
<evidence type="ECO:0000256" key="3">
    <source>
        <dbReference type="ARBA" id="ARBA00022475"/>
    </source>
</evidence>
<keyword evidence="3" id="KW-1003">Cell membrane</keyword>
<evidence type="ECO:0000256" key="6">
    <source>
        <dbReference type="ARBA" id="ARBA00022974"/>
    </source>
</evidence>
<comment type="caution">
    <text evidence="13">The sequence shown here is derived from an EMBL/GenBank/DDBJ whole genome shotgun (WGS) entry which is preliminary data.</text>
</comment>
<keyword evidence="9" id="KW-0357">Heparan sulfate</keyword>
<keyword evidence="14" id="KW-1185">Reference proteome</keyword>
<evidence type="ECO:0000256" key="2">
    <source>
        <dbReference type="ARBA" id="ARBA00010260"/>
    </source>
</evidence>
<evidence type="ECO:0000313" key="13">
    <source>
        <dbReference type="EMBL" id="KAJ4945624.1"/>
    </source>
</evidence>
<keyword evidence="6" id="KW-0654">Proteoglycan</keyword>
<keyword evidence="10" id="KW-0449">Lipoprotein</keyword>
<gene>
    <name evidence="13" type="ORF">JOQ06_023305</name>
</gene>
<keyword evidence="5 12" id="KW-0732">Signal</keyword>
<name>A0AAD6BIB7_9TELE</name>
<feature type="signal peptide" evidence="12">
    <location>
        <begin position="1"/>
        <end position="19"/>
    </location>
</feature>
<proteinExistence type="inferred from homology"/>
<evidence type="ECO:0000256" key="10">
    <source>
        <dbReference type="ARBA" id="ARBA00023288"/>
    </source>
</evidence>
<dbReference type="GO" id="GO:0009966">
    <property type="term" value="P:regulation of signal transduction"/>
    <property type="evidence" value="ECO:0007669"/>
    <property type="project" value="InterPro"/>
</dbReference>
<sequence>MKPLLVLCVVCTLVVLCVSMTAEQKLKNCNDVRAAYSSKGFNVNDVPNKGVNAMESSLLEQFTPPSFSFIATFLTGPPRPAHRELRSWETHGNKEGLSEKERGDLTDRKELRESGEVTSCTVTHRRTVIQACTHSLLLIEHHPAVRSVAKGAAGSDPKTAGVECEPPRLTRQGSALSLKSLRRAATSGGGGSAVYDESPEAHAVRESGEGLAWVFGLKPHRWVLARRASAMSASLPTAPAGVQFRKTQQVYQNLCCPFGALSFQKPDLVPDLILPGGLRRAPSCLNI</sequence>
<comment type="similarity">
    <text evidence="2">Belongs to the glypican family.</text>
</comment>
<dbReference type="Pfam" id="PF01153">
    <property type="entry name" value="Glypican"/>
    <property type="match status" value="1"/>
</dbReference>
<dbReference type="GO" id="GO:0098552">
    <property type="term" value="C:side of membrane"/>
    <property type="evidence" value="ECO:0007669"/>
    <property type="project" value="UniProtKB-KW"/>
</dbReference>